<dbReference type="InterPro" id="IPR052982">
    <property type="entry name" value="SRP1/TIP1-like"/>
</dbReference>
<feature type="compositionally biased region" description="Polar residues" evidence="2">
    <location>
        <begin position="117"/>
        <end position="132"/>
    </location>
</feature>
<dbReference type="PANTHER" id="PTHR40633">
    <property type="entry name" value="MATRIX PROTEIN, PUTATIVE (AFU_ORTHOLOGUE AFUA_8G05410)-RELATED"/>
    <property type="match status" value="1"/>
</dbReference>
<name>A0A4S4LJ49_9AGAM</name>
<keyword evidence="1 3" id="KW-0732">Signal</keyword>
<reference evidence="5 6" key="1">
    <citation type="submission" date="2019-02" db="EMBL/GenBank/DDBJ databases">
        <title>Genome sequencing of the rare red list fungi Phellinidium pouzarii.</title>
        <authorList>
            <person name="Buettner E."/>
            <person name="Kellner H."/>
        </authorList>
    </citation>
    <scope>NUCLEOTIDE SEQUENCE [LARGE SCALE GENOMIC DNA]</scope>
    <source>
        <strain evidence="5 6">DSM 108285</strain>
    </source>
</reference>
<evidence type="ECO:0000256" key="1">
    <source>
        <dbReference type="ARBA" id="ARBA00022729"/>
    </source>
</evidence>
<evidence type="ECO:0000313" key="5">
    <source>
        <dbReference type="EMBL" id="THH12076.1"/>
    </source>
</evidence>
<dbReference type="OrthoDB" id="2432613at2759"/>
<proteinExistence type="predicted"/>
<evidence type="ECO:0000259" key="4">
    <source>
        <dbReference type="Pfam" id="PF10342"/>
    </source>
</evidence>
<gene>
    <name evidence="5" type="ORF">EW145_g242</name>
</gene>
<comment type="caution">
    <text evidence="5">The sequence shown here is derived from an EMBL/GenBank/DDBJ whole genome shotgun (WGS) entry which is preliminary data.</text>
</comment>
<feature type="domain" description="Yeast cell wall synthesis Kre9/Knh1-like N-terminal" evidence="4">
    <location>
        <begin position="25"/>
        <end position="116"/>
    </location>
</feature>
<feature type="chain" id="PRO_5020187327" description="Yeast cell wall synthesis Kre9/Knh1-like N-terminal domain-containing protein" evidence="3">
    <location>
        <begin position="26"/>
        <end position="275"/>
    </location>
</feature>
<dbReference type="InterPro" id="IPR018466">
    <property type="entry name" value="Kre9/Knh1-like_N"/>
</dbReference>
<evidence type="ECO:0000256" key="2">
    <source>
        <dbReference type="SAM" id="MobiDB-lite"/>
    </source>
</evidence>
<dbReference type="EMBL" id="SGPK01000004">
    <property type="protein sequence ID" value="THH12076.1"/>
    <property type="molecule type" value="Genomic_DNA"/>
</dbReference>
<dbReference type="PANTHER" id="PTHR40633:SF1">
    <property type="entry name" value="GPI ANCHORED SERINE-THREONINE RICH PROTEIN (AFU_ORTHOLOGUE AFUA_1G03630)"/>
    <property type="match status" value="1"/>
</dbReference>
<keyword evidence="6" id="KW-1185">Reference proteome</keyword>
<dbReference type="Pfam" id="PF10342">
    <property type="entry name" value="Kre9_KNH"/>
    <property type="match status" value="1"/>
</dbReference>
<feature type="region of interest" description="Disordered" evidence="2">
    <location>
        <begin position="117"/>
        <end position="244"/>
    </location>
</feature>
<evidence type="ECO:0000256" key="3">
    <source>
        <dbReference type="SAM" id="SignalP"/>
    </source>
</evidence>
<dbReference type="AlphaFoldDB" id="A0A4S4LJ49"/>
<organism evidence="5 6">
    <name type="scientific">Phellinidium pouzarii</name>
    <dbReference type="NCBI Taxonomy" id="167371"/>
    <lineage>
        <taxon>Eukaryota</taxon>
        <taxon>Fungi</taxon>
        <taxon>Dikarya</taxon>
        <taxon>Basidiomycota</taxon>
        <taxon>Agaricomycotina</taxon>
        <taxon>Agaricomycetes</taxon>
        <taxon>Hymenochaetales</taxon>
        <taxon>Hymenochaetaceae</taxon>
        <taxon>Phellinidium</taxon>
    </lineage>
</organism>
<accession>A0A4S4LJ49</accession>
<dbReference type="Proteomes" id="UP000308199">
    <property type="component" value="Unassembled WGS sequence"/>
</dbReference>
<feature type="signal peptide" evidence="3">
    <location>
        <begin position="1"/>
        <end position="25"/>
    </location>
</feature>
<sequence>MFKPLFIAAVLPALAVVAQVGPTEPAPGDSFNEGASCTIDWTVDTTGQWTTLNIELMTGSNEDMEHLTTVATVDGTKQSSFSYTCPQVTPNSAIYFYQFSTPAAPSNKTWTGRFSIADTNGKTTDPTETTDGIQWGTGKLLDASSTTPAPSYLAQDPSSSTSSGLASGSAAATTIPPTAAVSSTAGSSTASSSSSTSSIGTSSITSVSGRVVSSNTPGSSSTLRSSSTSGSSAPSSAPASSSTSGAAMLVPNLQARSMQAFAGLACTAIVFATLF</sequence>
<feature type="compositionally biased region" description="Low complexity" evidence="2">
    <location>
        <begin position="158"/>
        <end position="244"/>
    </location>
</feature>
<evidence type="ECO:0000313" key="6">
    <source>
        <dbReference type="Proteomes" id="UP000308199"/>
    </source>
</evidence>
<protein>
    <recommendedName>
        <fullName evidence="4">Yeast cell wall synthesis Kre9/Knh1-like N-terminal domain-containing protein</fullName>
    </recommendedName>
</protein>